<accession>A0ABQ3D3T7</accession>
<reference evidence="4" key="1">
    <citation type="journal article" date="2019" name="Int. J. Syst. Evol. Microbiol.">
        <title>The Global Catalogue of Microorganisms (GCM) 10K type strain sequencing project: providing services to taxonomists for standard genome sequencing and annotation.</title>
        <authorList>
            <consortium name="The Broad Institute Genomics Platform"/>
            <consortium name="The Broad Institute Genome Sequencing Center for Infectious Disease"/>
            <person name="Wu L."/>
            <person name="Ma J."/>
        </authorList>
    </citation>
    <scope>NUCLEOTIDE SEQUENCE [LARGE SCALE GENOMIC DNA]</scope>
    <source>
        <strain evidence="4">KCTC 32465</strain>
    </source>
</reference>
<sequence>MKYNELGETGIKVSQLCLGSMTWGTQNTTAEGHAQIDMALDHGVNFIDTAEMYPVNPLTKDTQGDSERVIGEWLAKSDKRAEVVIATKVSGAGYKNVRDGAPISRKTILTAVENSLRSLQTEYIDLYQLHWPNRGSYMFRQNWAFDPTSQDKSQTIDHMNEVLSVLDELVKAGKIRAVGLSNESAWGTTQWVQQAGLHELPRMVSIQNEYSLLCRLFDTDLAETSHNENVGLLAYSPLATGLLTGKYQGGAVPAGSRRSLVGNLGGRTSDRVWGAVDAYLDVAQKHGIDPTQMALAWCLTRPFMTSVIFGATNLEQLENSLGAARLVLSDDVMRDIATAHKAHPMPY</sequence>
<evidence type="ECO:0000313" key="4">
    <source>
        <dbReference type="Proteomes" id="UP000634455"/>
    </source>
</evidence>
<dbReference type="Gene3D" id="3.20.20.100">
    <property type="entry name" value="NADP-dependent oxidoreductase domain"/>
    <property type="match status" value="1"/>
</dbReference>
<gene>
    <name evidence="3" type="ORF">GCM10008927_20260</name>
</gene>
<evidence type="ECO:0000256" key="1">
    <source>
        <dbReference type="ARBA" id="ARBA00023002"/>
    </source>
</evidence>
<name>A0ABQ3D3T7_9RHOB</name>
<feature type="domain" description="NADP-dependent oxidoreductase" evidence="2">
    <location>
        <begin position="16"/>
        <end position="337"/>
    </location>
</feature>
<comment type="caution">
    <text evidence="3">The sequence shown here is derived from an EMBL/GenBank/DDBJ whole genome shotgun (WGS) entry which is preliminary data.</text>
</comment>
<dbReference type="Proteomes" id="UP000634455">
    <property type="component" value="Unassembled WGS sequence"/>
</dbReference>
<dbReference type="RefSeq" id="WP_189640611.1">
    <property type="nucleotide sequence ID" value="NZ_BMZF01000005.1"/>
</dbReference>
<organism evidence="3 4">
    <name type="scientific">Paramylibacter ulvae</name>
    <dbReference type="NCBI Taxonomy" id="1651968"/>
    <lineage>
        <taxon>Bacteria</taxon>
        <taxon>Pseudomonadati</taxon>
        <taxon>Pseudomonadota</taxon>
        <taxon>Alphaproteobacteria</taxon>
        <taxon>Rhodobacterales</taxon>
        <taxon>Paracoccaceae</taxon>
        <taxon>Paramylibacter</taxon>
    </lineage>
</organism>
<dbReference type="PANTHER" id="PTHR43364">
    <property type="entry name" value="NADH-SPECIFIC METHYLGLYOXAL REDUCTASE-RELATED"/>
    <property type="match status" value="1"/>
</dbReference>
<dbReference type="PANTHER" id="PTHR43364:SF4">
    <property type="entry name" value="NAD(P)-LINKED OXIDOREDUCTASE SUPERFAMILY PROTEIN"/>
    <property type="match status" value="1"/>
</dbReference>
<dbReference type="InterPro" id="IPR023210">
    <property type="entry name" value="NADP_OxRdtase_dom"/>
</dbReference>
<protein>
    <submittedName>
        <fullName evidence="3">Oxidoreductase</fullName>
    </submittedName>
</protein>
<dbReference type="EMBL" id="BMZF01000005">
    <property type="protein sequence ID" value="GHA54417.1"/>
    <property type="molecule type" value="Genomic_DNA"/>
</dbReference>
<dbReference type="InterPro" id="IPR050523">
    <property type="entry name" value="AKR_Detox_Biosynth"/>
</dbReference>
<dbReference type="Pfam" id="PF00248">
    <property type="entry name" value="Aldo_ket_red"/>
    <property type="match status" value="1"/>
</dbReference>
<evidence type="ECO:0000259" key="2">
    <source>
        <dbReference type="Pfam" id="PF00248"/>
    </source>
</evidence>
<dbReference type="InterPro" id="IPR036812">
    <property type="entry name" value="NAD(P)_OxRdtase_dom_sf"/>
</dbReference>
<keyword evidence="1" id="KW-0560">Oxidoreductase</keyword>
<proteinExistence type="predicted"/>
<dbReference type="SUPFAM" id="SSF51430">
    <property type="entry name" value="NAD(P)-linked oxidoreductase"/>
    <property type="match status" value="1"/>
</dbReference>
<evidence type="ECO:0000313" key="3">
    <source>
        <dbReference type="EMBL" id="GHA54417.1"/>
    </source>
</evidence>
<dbReference type="CDD" id="cd19094">
    <property type="entry name" value="AKR_Tas-like"/>
    <property type="match status" value="1"/>
</dbReference>
<keyword evidence="4" id="KW-1185">Reference proteome</keyword>